<dbReference type="EMBL" id="JACCFS010000001">
    <property type="protein sequence ID" value="NYJ37790.1"/>
    <property type="molecule type" value="Genomic_DNA"/>
</dbReference>
<dbReference type="RefSeq" id="WP_179828823.1">
    <property type="nucleotide sequence ID" value="NZ_JACCFS010000001.1"/>
</dbReference>
<comment type="caution">
    <text evidence="1">The sequence shown here is derived from an EMBL/GenBank/DDBJ whole genome shotgun (WGS) entry which is preliminary data.</text>
</comment>
<dbReference type="InterPro" id="IPR004027">
    <property type="entry name" value="SEC_C_motif"/>
</dbReference>
<evidence type="ECO:0000313" key="2">
    <source>
        <dbReference type="Proteomes" id="UP000572051"/>
    </source>
</evidence>
<dbReference type="Gene3D" id="3.10.450.50">
    <property type="match status" value="1"/>
</dbReference>
<evidence type="ECO:0000313" key="1">
    <source>
        <dbReference type="EMBL" id="NYJ37790.1"/>
    </source>
</evidence>
<protein>
    <recommendedName>
        <fullName evidence="3">SEC-C motif-containing protein</fullName>
    </recommendedName>
</protein>
<keyword evidence="2" id="KW-1185">Reference proteome</keyword>
<reference evidence="1 2" key="1">
    <citation type="submission" date="2020-07" db="EMBL/GenBank/DDBJ databases">
        <title>Sequencing the genomes of 1000 actinobacteria strains.</title>
        <authorList>
            <person name="Klenk H.-P."/>
        </authorList>
    </citation>
    <scope>NUCLEOTIDE SEQUENCE [LARGE SCALE GENOMIC DNA]</scope>
    <source>
        <strain evidence="1 2">DSM 44442</strain>
    </source>
</reference>
<dbReference type="SUPFAM" id="SSF103642">
    <property type="entry name" value="Sec-C motif"/>
    <property type="match status" value="1"/>
</dbReference>
<proteinExistence type="predicted"/>
<dbReference type="Pfam" id="PF02810">
    <property type="entry name" value="SEC-C"/>
    <property type="match status" value="1"/>
</dbReference>
<organism evidence="1 2">
    <name type="scientific">Nocardiopsis aegyptia</name>
    <dbReference type="NCBI Taxonomy" id="220378"/>
    <lineage>
        <taxon>Bacteria</taxon>
        <taxon>Bacillati</taxon>
        <taxon>Actinomycetota</taxon>
        <taxon>Actinomycetes</taxon>
        <taxon>Streptosporangiales</taxon>
        <taxon>Nocardiopsidaceae</taxon>
        <taxon>Nocardiopsis</taxon>
    </lineage>
</organism>
<gene>
    <name evidence="1" type="ORF">HNR10_005671</name>
</gene>
<dbReference type="Proteomes" id="UP000572051">
    <property type="component" value="Unassembled WGS sequence"/>
</dbReference>
<name>A0A7Z0ET24_9ACTN</name>
<sequence length="339" mass="37176">MNDRDTALAPGPDDAAMLSALRELNLPDRLLQVLLAQAPDHAGEALLDYVGDLTRAGRIDQARRVLEVLRAYPPAPDDRQYASIELVRLLHHSGEEQAVAEAERITAELLSPGGLGAGPAELLAEDLEARGELADALRCLNLASRDLLAEPPEDLEGLEARYLTALIRRSRVRAQLGMELDAHDEVAVASARRLLAETYGDVGEGETRTEGSEPDRDAEVLFSRQAFDDARTRGLLPHEVAEHGADAYYRAAERNLREQSSERPETRWSVVLHGVAEIEAFAEHTGMDAGDRATALSWSEGEIAAHDPRLVPWPPQRNEACWCGSTRKYKKCCGSPSNR</sequence>
<evidence type="ECO:0008006" key="3">
    <source>
        <dbReference type="Google" id="ProtNLM"/>
    </source>
</evidence>
<dbReference type="AlphaFoldDB" id="A0A7Z0ET24"/>
<accession>A0A7Z0ET24</accession>